<feature type="binding site" evidence="5">
    <location>
        <position position="372"/>
    </location>
    <ligand>
        <name>isopentenyl diphosphate</name>
        <dbReference type="ChEBI" id="CHEBI:128769"/>
    </ligand>
</feature>
<feature type="binding site" evidence="5">
    <location>
        <position position="192"/>
    </location>
    <ligand>
        <name>isopentenyl diphosphate</name>
        <dbReference type="ChEBI" id="CHEBI:128769"/>
    </ligand>
</feature>
<reference evidence="7" key="1">
    <citation type="journal article" date="2019" name="Int. J. Syst. Evol. Microbiol.">
        <title>The Global Catalogue of Microorganisms (GCM) 10K type strain sequencing project: providing services to taxonomists for standard genome sequencing and annotation.</title>
        <authorList>
            <consortium name="The Broad Institute Genomics Platform"/>
            <consortium name="The Broad Institute Genome Sequencing Center for Infectious Disease"/>
            <person name="Wu L."/>
            <person name="Ma J."/>
        </authorList>
    </citation>
    <scope>NUCLEOTIDE SEQUENCE [LARGE SCALE GENOMIC DNA]</scope>
    <source>
        <strain evidence="7">CGMCC 4.7676</strain>
    </source>
</reference>
<dbReference type="Gene3D" id="3.40.50.11270">
    <property type="match status" value="1"/>
</dbReference>
<evidence type="ECO:0000256" key="1">
    <source>
        <dbReference type="ARBA" id="ARBA00022485"/>
    </source>
</evidence>
<feature type="binding site" evidence="5">
    <location>
        <position position="192"/>
    </location>
    <ligand>
        <name>dimethylallyl diphosphate</name>
        <dbReference type="ChEBI" id="CHEBI:57623"/>
    </ligand>
</feature>
<proteinExistence type="inferred from homology"/>
<dbReference type="NCBIfam" id="TIGR00216">
    <property type="entry name" value="ispH_lytB"/>
    <property type="match status" value="1"/>
</dbReference>
<accession>A0ABV7PD83</accession>
<comment type="pathway">
    <text evidence="5">Isoprenoid biosynthesis; dimethylallyl diphosphate biosynthesis; dimethylallyl diphosphate from (2E)-4-hydroxy-3-methylbutenyl diphosphate: step 1/1.</text>
</comment>
<protein>
    <recommendedName>
        <fullName evidence="5">4-hydroxy-3-methylbut-2-enyl diphosphate reductase</fullName>
        <shortName evidence="5">HMBPP reductase</shortName>
        <ecNumber evidence="5">1.17.7.4</ecNumber>
    </recommendedName>
</protein>
<dbReference type="GO" id="GO:0051745">
    <property type="term" value="F:4-hydroxy-3-methylbut-2-enyl diphosphate reductase activity"/>
    <property type="evidence" value="ECO:0007669"/>
    <property type="project" value="UniProtKB-EC"/>
</dbReference>
<comment type="function">
    <text evidence="5">Catalyzes the conversion of 1-hydroxy-2-methyl-2-(E)-butenyl 4-diphosphate (HMBPP) into a mixture of isopentenyl diphosphate (IPP) and dimethylallyl diphosphate (DMAPP). Acts in the terminal step of the DOXP/MEP pathway for isoprenoid precursor biosynthesis.</text>
</comment>
<feature type="binding site" evidence="5">
    <location>
        <position position="373"/>
    </location>
    <ligand>
        <name>(2E)-4-hydroxy-3-methylbut-2-enyl diphosphate</name>
        <dbReference type="ChEBI" id="CHEBI:128753"/>
    </ligand>
</feature>
<comment type="catalytic activity">
    <reaction evidence="5">
        <text>isopentenyl diphosphate + 2 oxidized [2Fe-2S]-[ferredoxin] + H2O = (2E)-4-hydroxy-3-methylbut-2-enyl diphosphate + 2 reduced [2Fe-2S]-[ferredoxin] + 2 H(+)</text>
        <dbReference type="Rhea" id="RHEA:24488"/>
        <dbReference type="Rhea" id="RHEA-COMP:10000"/>
        <dbReference type="Rhea" id="RHEA-COMP:10001"/>
        <dbReference type="ChEBI" id="CHEBI:15377"/>
        <dbReference type="ChEBI" id="CHEBI:15378"/>
        <dbReference type="ChEBI" id="CHEBI:33737"/>
        <dbReference type="ChEBI" id="CHEBI:33738"/>
        <dbReference type="ChEBI" id="CHEBI:128753"/>
        <dbReference type="ChEBI" id="CHEBI:128769"/>
        <dbReference type="EC" id="1.17.7.4"/>
    </reaction>
</comment>
<feature type="binding site" evidence="5">
    <location>
        <position position="343"/>
    </location>
    <ligand>
        <name>[4Fe-4S] cluster</name>
        <dbReference type="ChEBI" id="CHEBI:49883"/>
    </ligand>
</feature>
<comment type="caution">
    <text evidence="6">The sequence shown here is derived from an EMBL/GenBank/DDBJ whole genome shotgun (WGS) entry which is preliminary data.</text>
</comment>
<keyword evidence="4 5" id="KW-0411">Iron-sulfur</keyword>
<dbReference type="HAMAP" id="MF_00191">
    <property type="entry name" value="IspH"/>
    <property type="match status" value="1"/>
</dbReference>
<dbReference type="NCBIfam" id="NF002188">
    <property type="entry name" value="PRK01045.1-2"/>
    <property type="match status" value="1"/>
</dbReference>
<dbReference type="CDD" id="cd13944">
    <property type="entry name" value="lytB_ispH"/>
    <property type="match status" value="1"/>
</dbReference>
<feature type="binding site" evidence="5">
    <location>
        <position position="275"/>
    </location>
    <ligand>
        <name>dimethylallyl diphosphate</name>
        <dbReference type="ChEBI" id="CHEBI:57623"/>
    </ligand>
</feature>
<evidence type="ECO:0000256" key="2">
    <source>
        <dbReference type="ARBA" id="ARBA00022723"/>
    </source>
</evidence>
<keyword evidence="3 5" id="KW-0408">Iron</keyword>
<feature type="binding site" evidence="5">
    <location>
        <position position="371"/>
    </location>
    <ligand>
        <name>isopentenyl diphosphate</name>
        <dbReference type="ChEBI" id="CHEBI:128769"/>
    </ligand>
</feature>
<evidence type="ECO:0000313" key="6">
    <source>
        <dbReference type="EMBL" id="MFC3456163.1"/>
    </source>
</evidence>
<keyword evidence="5 6" id="KW-0560">Oxidoreductase</keyword>
<evidence type="ECO:0000313" key="7">
    <source>
        <dbReference type="Proteomes" id="UP001595645"/>
    </source>
</evidence>
<evidence type="ECO:0000256" key="4">
    <source>
        <dbReference type="ARBA" id="ARBA00023014"/>
    </source>
</evidence>
<dbReference type="Gene3D" id="3.40.1010.20">
    <property type="entry name" value="4-hydroxy-3-methylbut-2-enyl diphosphate reductase, catalytic domain"/>
    <property type="match status" value="2"/>
</dbReference>
<sequence>MAVVSAGSACVFAELLTEFDIHAAAVFQVQPADGATPVLVAAQVETSEWRMPCPAAPLLAGELRRRGVPAQVVRVATPEVAASGESRGSGDDRPEVVADPKDVALFRAAAETVSAVAFLHMPKQEWSAFGLPGKAANVRQALRSWGAAAGARRVLLAGPRSFCAGVERAIKIVERALASYGSPLYVRKQIVHNIHIVRDLERRGVVFVDELDEVPRGAAVVFSAHGVSPAVRQAALVRELRVVDATCPLVTKVHIEAKRFARRGDTVVLIGHAGHEETEGTLGQVPDRMVLVESEEDVDRLSIDGPVSYLTQTTLAEDEVKGVIDALRHRFPLLRGPGSADICYATSNRQDAVRAIAADSDLVLVVGSVNSSNSQRLVEVARRCGTEAHLIDDVSDLDPAWLVGARTVGLTAGASAPAKLVTEVVDALRGLGDVVVEERHTAEETVEFGLPRELRQALAADPPASNGYPHEVIQP</sequence>
<comment type="cofactor">
    <cofactor evidence="5">
        <name>[4Fe-4S] cluster</name>
        <dbReference type="ChEBI" id="CHEBI:49883"/>
    </cofactor>
    <text evidence="5">Binds 1 [4Fe-4S] cluster per subunit.</text>
</comment>
<comment type="catalytic activity">
    <reaction evidence="5">
        <text>dimethylallyl diphosphate + 2 oxidized [2Fe-2S]-[ferredoxin] + H2O = (2E)-4-hydroxy-3-methylbut-2-enyl diphosphate + 2 reduced [2Fe-2S]-[ferredoxin] + 2 H(+)</text>
        <dbReference type="Rhea" id="RHEA:24825"/>
        <dbReference type="Rhea" id="RHEA-COMP:10000"/>
        <dbReference type="Rhea" id="RHEA-COMP:10001"/>
        <dbReference type="ChEBI" id="CHEBI:15377"/>
        <dbReference type="ChEBI" id="CHEBI:15378"/>
        <dbReference type="ChEBI" id="CHEBI:33737"/>
        <dbReference type="ChEBI" id="CHEBI:33738"/>
        <dbReference type="ChEBI" id="CHEBI:57623"/>
        <dbReference type="ChEBI" id="CHEBI:128753"/>
        <dbReference type="EC" id="1.17.7.4"/>
    </reaction>
</comment>
<gene>
    <name evidence="5 6" type="primary">ispH</name>
    <name evidence="6" type="synonym">lytB</name>
    <name evidence="6" type="ORF">ACFOSH_42630</name>
</gene>
<comment type="pathway">
    <text evidence="5">Isoprenoid biosynthesis; isopentenyl diphosphate biosynthesis via DXP pathway; isopentenyl diphosphate from 1-deoxy-D-xylulose 5-phosphate: step 6/6.</text>
</comment>
<feature type="binding site" evidence="5">
    <location>
        <position position="373"/>
    </location>
    <ligand>
        <name>dimethylallyl diphosphate</name>
        <dbReference type="ChEBI" id="CHEBI:57623"/>
    </ligand>
</feature>
<dbReference type="EC" id="1.17.7.4" evidence="5"/>
<dbReference type="RefSeq" id="WP_378247269.1">
    <property type="nucleotide sequence ID" value="NZ_JBHRWK010000143.1"/>
</dbReference>
<keyword evidence="5" id="KW-0414">Isoprene biosynthesis</keyword>
<feature type="binding site" evidence="5">
    <location>
        <position position="371"/>
    </location>
    <ligand>
        <name>dimethylallyl diphosphate</name>
        <dbReference type="ChEBI" id="CHEBI:57623"/>
    </ligand>
</feature>
<dbReference type="Proteomes" id="UP001595645">
    <property type="component" value="Unassembled WGS sequence"/>
</dbReference>
<feature type="binding site" evidence="5">
    <location>
        <position position="373"/>
    </location>
    <ligand>
        <name>isopentenyl diphosphate</name>
        <dbReference type="ChEBI" id="CHEBI:128769"/>
    </ligand>
</feature>
<evidence type="ECO:0000256" key="5">
    <source>
        <dbReference type="HAMAP-Rule" id="MF_00191"/>
    </source>
</evidence>
<feature type="binding site" evidence="5">
    <location>
        <position position="372"/>
    </location>
    <ligand>
        <name>(2E)-4-hydroxy-3-methylbut-2-enyl diphosphate</name>
        <dbReference type="ChEBI" id="CHEBI:128753"/>
    </ligand>
</feature>
<name>A0ABV7PD83_9PSEU</name>
<keyword evidence="7" id="KW-1185">Reference proteome</keyword>
<comment type="similarity">
    <text evidence="5">Belongs to the IspH family.</text>
</comment>
<feature type="binding site" evidence="5">
    <location>
        <position position="371"/>
    </location>
    <ligand>
        <name>(2E)-4-hydroxy-3-methylbut-2-enyl diphosphate</name>
        <dbReference type="ChEBI" id="CHEBI:128753"/>
    </ligand>
</feature>
<feature type="active site" description="Proton donor" evidence="5">
    <location>
        <position position="277"/>
    </location>
</feature>
<keyword evidence="1 5" id="KW-0004">4Fe-4S</keyword>
<dbReference type="PANTHER" id="PTHR30426:SF0">
    <property type="entry name" value="4-HYDROXY-3-METHYLBUT-2-ENYL DIPHOSPHATE REDUCTASE"/>
    <property type="match status" value="1"/>
</dbReference>
<feature type="binding site" evidence="5">
    <location>
        <position position="415"/>
    </location>
    <ligand>
        <name>isopentenyl diphosphate</name>
        <dbReference type="ChEBI" id="CHEBI:128769"/>
    </ligand>
</feature>
<organism evidence="6 7">
    <name type="scientific">Amycolatopsis speibonae</name>
    <dbReference type="NCBI Taxonomy" id="1450224"/>
    <lineage>
        <taxon>Bacteria</taxon>
        <taxon>Bacillati</taxon>
        <taxon>Actinomycetota</taxon>
        <taxon>Actinomycetes</taxon>
        <taxon>Pseudonocardiales</taxon>
        <taxon>Pseudonocardiaceae</taxon>
        <taxon>Amycolatopsis</taxon>
    </lineage>
</organism>
<keyword evidence="2 5" id="KW-0479">Metal-binding</keyword>
<feature type="binding site" evidence="5">
    <location>
        <position position="163"/>
    </location>
    <ligand>
        <name>[4Fe-4S] cluster</name>
        <dbReference type="ChEBI" id="CHEBI:49883"/>
    </ligand>
</feature>
<dbReference type="InterPro" id="IPR003451">
    <property type="entry name" value="LytB/IspH"/>
</dbReference>
<feature type="binding site" evidence="5">
    <location>
        <position position="275"/>
    </location>
    <ligand>
        <name>isopentenyl diphosphate</name>
        <dbReference type="ChEBI" id="CHEBI:128769"/>
    </ligand>
</feature>
<feature type="binding site" evidence="5">
    <location>
        <position position="225"/>
    </location>
    <ligand>
        <name>dimethylallyl diphosphate</name>
        <dbReference type="ChEBI" id="CHEBI:57623"/>
    </ligand>
</feature>
<feature type="binding site" evidence="5">
    <location>
        <position position="275"/>
    </location>
    <ligand>
        <name>(2E)-4-hydroxy-3-methylbut-2-enyl diphosphate</name>
        <dbReference type="ChEBI" id="CHEBI:128753"/>
    </ligand>
</feature>
<feature type="binding site" evidence="5">
    <location>
        <position position="372"/>
    </location>
    <ligand>
        <name>dimethylallyl diphosphate</name>
        <dbReference type="ChEBI" id="CHEBI:57623"/>
    </ligand>
</feature>
<dbReference type="Pfam" id="PF02401">
    <property type="entry name" value="LYTB"/>
    <property type="match status" value="1"/>
</dbReference>
<feature type="binding site" evidence="5">
    <location>
        <position position="313"/>
    </location>
    <ligand>
        <name>(2E)-4-hydroxy-3-methylbut-2-enyl diphosphate</name>
        <dbReference type="ChEBI" id="CHEBI:128753"/>
    </ligand>
</feature>
<feature type="binding site" evidence="5">
    <location>
        <position position="247"/>
    </location>
    <ligand>
        <name>[4Fe-4S] cluster</name>
        <dbReference type="ChEBI" id="CHEBI:49883"/>
    </ligand>
</feature>
<dbReference type="NCBIfam" id="NF002190">
    <property type="entry name" value="PRK01045.1-4"/>
    <property type="match status" value="1"/>
</dbReference>
<feature type="binding site" evidence="5">
    <location>
        <position position="415"/>
    </location>
    <ligand>
        <name>dimethylallyl diphosphate</name>
        <dbReference type="ChEBI" id="CHEBI:57623"/>
    </ligand>
</feature>
<feature type="binding site" evidence="5">
    <location>
        <position position="192"/>
    </location>
    <ligand>
        <name>(2E)-4-hydroxy-3-methylbut-2-enyl diphosphate</name>
        <dbReference type="ChEBI" id="CHEBI:128753"/>
    </ligand>
</feature>
<evidence type="ECO:0000256" key="3">
    <source>
        <dbReference type="ARBA" id="ARBA00023004"/>
    </source>
</evidence>
<feature type="binding site" evidence="5">
    <location>
        <position position="415"/>
    </location>
    <ligand>
        <name>(2E)-4-hydroxy-3-methylbut-2-enyl diphosphate</name>
        <dbReference type="ChEBI" id="CHEBI:128753"/>
    </ligand>
</feature>
<dbReference type="PANTHER" id="PTHR30426">
    <property type="entry name" value="4-HYDROXY-3-METHYLBUT-2-ENYL DIPHOSPHATE REDUCTASE"/>
    <property type="match status" value="1"/>
</dbReference>
<feature type="binding site" evidence="5">
    <location>
        <position position="225"/>
    </location>
    <ligand>
        <name>isopentenyl diphosphate</name>
        <dbReference type="ChEBI" id="CHEBI:128769"/>
    </ligand>
</feature>
<feature type="binding site" evidence="5">
    <location>
        <position position="225"/>
    </location>
    <ligand>
        <name>(2E)-4-hydroxy-3-methylbut-2-enyl diphosphate</name>
        <dbReference type="ChEBI" id="CHEBI:128753"/>
    </ligand>
</feature>
<dbReference type="EMBL" id="JBHRWK010000143">
    <property type="protein sequence ID" value="MFC3456163.1"/>
    <property type="molecule type" value="Genomic_DNA"/>
</dbReference>